<evidence type="ECO:0000256" key="1">
    <source>
        <dbReference type="ARBA" id="ARBA00004141"/>
    </source>
</evidence>
<dbReference type="Gene3D" id="1.20.1250.20">
    <property type="entry name" value="MFS general substrate transporter like domains"/>
    <property type="match status" value="1"/>
</dbReference>
<dbReference type="SUPFAM" id="SSF103473">
    <property type="entry name" value="MFS general substrate transporter"/>
    <property type="match status" value="1"/>
</dbReference>
<gene>
    <name evidence="6" type="ORF">MBM_07721</name>
</gene>
<comment type="subcellular location">
    <subcellularLocation>
        <location evidence="1">Membrane</location>
        <topology evidence="1">Multi-pass membrane protein</topology>
    </subcellularLocation>
</comment>
<dbReference type="OrthoDB" id="5296287at2759"/>
<organism evidence="6 7">
    <name type="scientific">Marssonina brunnea f. sp. multigermtubi (strain MB_m1)</name>
    <name type="common">Marssonina leaf spot fungus</name>
    <dbReference type="NCBI Taxonomy" id="1072389"/>
    <lineage>
        <taxon>Eukaryota</taxon>
        <taxon>Fungi</taxon>
        <taxon>Dikarya</taxon>
        <taxon>Ascomycota</taxon>
        <taxon>Pezizomycotina</taxon>
        <taxon>Leotiomycetes</taxon>
        <taxon>Helotiales</taxon>
        <taxon>Drepanopezizaceae</taxon>
        <taxon>Drepanopeziza</taxon>
    </lineage>
</organism>
<evidence type="ECO:0000256" key="4">
    <source>
        <dbReference type="ARBA" id="ARBA00023136"/>
    </source>
</evidence>
<dbReference type="PANTHER" id="PTHR23502">
    <property type="entry name" value="MAJOR FACILITATOR SUPERFAMILY"/>
    <property type="match status" value="1"/>
</dbReference>
<keyword evidence="3 5" id="KW-1133">Transmembrane helix</keyword>
<dbReference type="PANTHER" id="PTHR23502:SF60">
    <property type="entry name" value="MAJOR FACILITATOR SUPERFAMILY (MFS) PROFILE DOMAIN-CONTAINING PROTEIN-RELATED"/>
    <property type="match status" value="1"/>
</dbReference>
<dbReference type="GeneID" id="18763656"/>
<dbReference type="HOGENOM" id="CLU_008455_1_0_1"/>
<keyword evidence="2 5" id="KW-0812">Transmembrane</keyword>
<evidence type="ECO:0000256" key="3">
    <source>
        <dbReference type="ARBA" id="ARBA00022989"/>
    </source>
</evidence>
<dbReference type="GO" id="GO:0022857">
    <property type="term" value="F:transmembrane transporter activity"/>
    <property type="evidence" value="ECO:0007669"/>
    <property type="project" value="TreeGrafter"/>
</dbReference>
<dbReference type="InterPro" id="IPR036259">
    <property type="entry name" value="MFS_trans_sf"/>
</dbReference>
<dbReference type="eggNOG" id="KOG0255">
    <property type="taxonomic scope" value="Eukaryota"/>
</dbReference>
<evidence type="ECO:0000256" key="5">
    <source>
        <dbReference type="SAM" id="Phobius"/>
    </source>
</evidence>
<reference evidence="6 7" key="1">
    <citation type="journal article" date="2012" name="BMC Genomics">
        <title>Sequencing the genome of Marssonina brunnea reveals fungus-poplar co-evolution.</title>
        <authorList>
            <person name="Zhu S."/>
            <person name="Cao Y.-Z."/>
            <person name="Jiang C."/>
            <person name="Tan B.-Y."/>
            <person name="Wang Z."/>
            <person name="Feng S."/>
            <person name="Zhang L."/>
            <person name="Su X.-H."/>
            <person name="Brejova B."/>
            <person name="Vinar T."/>
            <person name="Xu M."/>
            <person name="Wang M.-X."/>
            <person name="Zhang S.-G."/>
            <person name="Huang M.-R."/>
            <person name="Wu R."/>
            <person name="Zhou Y."/>
        </authorList>
    </citation>
    <scope>NUCLEOTIDE SEQUENCE [LARGE SCALE GENOMIC DNA]</scope>
    <source>
        <strain evidence="6 7">MB_m1</strain>
    </source>
</reference>
<feature type="transmembrane region" description="Helical" evidence="5">
    <location>
        <begin position="148"/>
        <end position="166"/>
    </location>
</feature>
<dbReference type="InParanoid" id="K1XNH8"/>
<evidence type="ECO:0000313" key="7">
    <source>
        <dbReference type="Proteomes" id="UP000006753"/>
    </source>
</evidence>
<feature type="transmembrane region" description="Helical" evidence="5">
    <location>
        <begin position="221"/>
        <end position="239"/>
    </location>
</feature>
<proteinExistence type="predicted"/>
<name>K1XNH8_MARBU</name>
<sequence>MDLVVQILATLFLKEPYPPKILVLKVKNLIAETGNKALHTNWQDPNHSLSHILRKNMVRPFVMLATQPTIQIMAFYRGYIYGLMYLVYVVYDSVATNEYHADDNNLIFQLSLGFRNVYGMSIDVSLNYLYLAVDPLQSPGPSRIPHPLMLPGGLLVLIGPFIYGFTARESVHFNTYVVDAYTTYAASATGASALVRTMCGFPFPLFAGGLYEKFGIGWRNGLLAFVALGLGIPLPILFWKYGERIRARSTYCAG</sequence>
<dbReference type="OMA" id="ATNEYHA"/>
<evidence type="ECO:0000313" key="6">
    <source>
        <dbReference type="EMBL" id="EKD14044.1"/>
    </source>
</evidence>
<dbReference type="KEGG" id="mbe:MBM_07721"/>
<accession>K1XNH8</accession>
<keyword evidence="4 5" id="KW-0472">Membrane</keyword>
<dbReference type="Proteomes" id="UP000006753">
    <property type="component" value="Unassembled WGS sequence"/>
</dbReference>
<dbReference type="EMBL" id="JH921447">
    <property type="protein sequence ID" value="EKD14044.1"/>
    <property type="molecule type" value="Genomic_DNA"/>
</dbReference>
<evidence type="ECO:0000256" key="2">
    <source>
        <dbReference type="ARBA" id="ARBA00022692"/>
    </source>
</evidence>
<keyword evidence="7" id="KW-1185">Reference proteome</keyword>
<protein>
    <submittedName>
        <fullName evidence="6">MFS multidrug transporter</fullName>
    </submittedName>
</protein>
<dbReference type="AlphaFoldDB" id="K1XNH8"/>
<dbReference type="GO" id="GO:0016020">
    <property type="term" value="C:membrane"/>
    <property type="evidence" value="ECO:0007669"/>
    <property type="project" value="UniProtKB-SubCell"/>
</dbReference>